<protein>
    <submittedName>
        <fullName evidence="1">Uncharacterized protein</fullName>
    </submittedName>
</protein>
<organism evidence="1 2">
    <name type="scientific">Ignisphaera aggregans</name>
    <dbReference type="NCBI Taxonomy" id="334771"/>
    <lineage>
        <taxon>Archaea</taxon>
        <taxon>Thermoproteota</taxon>
        <taxon>Thermoprotei</taxon>
        <taxon>Desulfurococcales</taxon>
        <taxon>Desulfurococcaceae</taxon>
        <taxon>Ignisphaera</taxon>
    </lineage>
</organism>
<sequence length="107" mass="11608">MFNVRLRVFASQPEALPSIANAIYNHLASKGEVAKISSGMFVAAVNGVLIKVGLSRTILGVPMRFDTHQISLVLVLESMDLSNLIKVLQGLLEVVSSYPSVRVEVEI</sequence>
<accession>A0A832YXP9</accession>
<dbReference type="Proteomes" id="UP000605805">
    <property type="component" value="Unassembled WGS sequence"/>
</dbReference>
<proteinExistence type="predicted"/>
<evidence type="ECO:0000313" key="2">
    <source>
        <dbReference type="Proteomes" id="UP000605805"/>
    </source>
</evidence>
<evidence type="ECO:0000313" key="1">
    <source>
        <dbReference type="EMBL" id="HIP57013.1"/>
    </source>
</evidence>
<reference evidence="1" key="1">
    <citation type="journal article" date="2020" name="ISME J.">
        <title>Gammaproteobacteria mediating utilization of methyl-, sulfur- and petroleum organic compounds in deep ocean hydrothermal plumes.</title>
        <authorList>
            <person name="Zhou Z."/>
            <person name="Liu Y."/>
            <person name="Pan J."/>
            <person name="Cron B.R."/>
            <person name="Toner B.M."/>
            <person name="Anantharaman K."/>
            <person name="Breier J.A."/>
            <person name="Dick G.J."/>
            <person name="Li M."/>
        </authorList>
    </citation>
    <scope>NUCLEOTIDE SEQUENCE</scope>
    <source>
        <strain evidence="1">SZUA-1435</strain>
    </source>
</reference>
<name>A0A832YXP9_9CREN</name>
<comment type="caution">
    <text evidence="1">The sequence shown here is derived from an EMBL/GenBank/DDBJ whole genome shotgun (WGS) entry which is preliminary data.</text>
</comment>
<dbReference type="AlphaFoldDB" id="A0A832YXP9"/>
<dbReference type="EMBL" id="DQTV01000053">
    <property type="protein sequence ID" value="HIP57013.1"/>
    <property type="molecule type" value="Genomic_DNA"/>
</dbReference>
<gene>
    <name evidence="1" type="ORF">EYH02_02950</name>
</gene>